<reference evidence="3 4" key="1">
    <citation type="submission" date="2018-08" db="EMBL/GenBank/DDBJ databases">
        <title>A genome reference for cultivated species of the human gut microbiota.</title>
        <authorList>
            <person name="Zou Y."/>
            <person name="Xue W."/>
            <person name="Luo G."/>
        </authorList>
    </citation>
    <scope>NUCLEOTIDE SEQUENCE [LARGE SCALE GENOMIC DNA]</scope>
    <source>
        <strain evidence="3 4">AM25-1LB</strain>
    </source>
</reference>
<protein>
    <submittedName>
        <fullName evidence="3">Pilus assembly protein</fullName>
    </submittedName>
</protein>
<gene>
    <name evidence="3" type="ORF">DW672_11690</name>
</gene>
<keyword evidence="1" id="KW-0812">Transmembrane</keyword>
<proteinExistence type="predicted"/>
<name>A0A414P1R0_9FIRM</name>
<keyword evidence="1" id="KW-0472">Membrane</keyword>
<dbReference type="Pfam" id="PF07811">
    <property type="entry name" value="TadE"/>
    <property type="match status" value="1"/>
</dbReference>
<organism evidence="3 4">
    <name type="scientific">[Ruminococcus] lactaris</name>
    <dbReference type="NCBI Taxonomy" id="46228"/>
    <lineage>
        <taxon>Bacteria</taxon>
        <taxon>Bacillati</taxon>
        <taxon>Bacillota</taxon>
        <taxon>Clostridia</taxon>
        <taxon>Lachnospirales</taxon>
        <taxon>Lachnospiraceae</taxon>
        <taxon>Mediterraneibacter</taxon>
    </lineage>
</organism>
<dbReference type="InterPro" id="IPR012495">
    <property type="entry name" value="TadE-like_dom"/>
</dbReference>
<evidence type="ECO:0000256" key="1">
    <source>
        <dbReference type="SAM" id="Phobius"/>
    </source>
</evidence>
<dbReference type="AlphaFoldDB" id="A0A414P1R0"/>
<sequence length="205" mass="22975">MRMKMRKEEKGALILEATIVFPVMFFILLFLIYTGNMFYIRSQVDSIASRGAIQAAAYVADPMLEEVKESGSVPRSINNVQPYHSLLGNDVGKIQNKMNEELNGLGTGFFAGMGIQNHSVSLRFENHIFYSTVTADVDFQVKFPIRFFGSDQPVALKMHSRSVAPVTDTPEFIQNVDMAIDYADSTGLSEKLNQLTGKVREFFGR</sequence>
<evidence type="ECO:0000259" key="2">
    <source>
        <dbReference type="Pfam" id="PF07811"/>
    </source>
</evidence>
<evidence type="ECO:0000313" key="4">
    <source>
        <dbReference type="Proteomes" id="UP000284902"/>
    </source>
</evidence>
<keyword evidence="1" id="KW-1133">Transmembrane helix</keyword>
<accession>A0A414P1R0</accession>
<comment type="caution">
    <text evidence="3">The sequence shown here is derived from an EMBL/GenBank/DDBJ whole genome shotgun (WGS) entry which is preliminary data.</text>
</comment>
<feature type="domain" description="TadE-like" evidence="2">
    <location>
        <begin position="11"/>
        <end position="52"/>
    </location>
</feature>
<dbReference type="EMBL" id="QRHG01000039">
    <property type="protein sequence ID" value="RHF57968.1"/>
    <property type="molecule type" value="Genomic_DNA"/>
</dbReference>
<dbReference type="Proteomes" id="UP000284902">
    <property type="component" value="Unassembled WGS sequence"/>
</dbReference>
<evidence type="ECO:0000313" key="3">
    <source>
        <dbReference type="EMBL" id="RHF57968.1"/>
    </source>
</evidence>
<feature type="transmembrane region" description="Helical" evidence="1">
    <location>
        <begin position="12"/>
        <end position="33"/>
    </location>
</feature>